<dbReference type="PANTHER" id="PTHR43046:SF14">
    <property type="entry name" value="MUTT_NUDIX FAMILY PROTEIN"/>
    <property type="match status" value="1"/>
</dbReference>
<proteinExistence type="predicted"/>
<dbReference type="GO" id="GO:0016787">
    <property type="term" value="F:hydrolase activity"/>
    <property type="evidence" value="ECO:0007669"/>
    <property type="project" value="UniProtKB-KW"/>
</dbReference>
<evidence type="ECO:0000256" key="2">
    <source>
        <dbReference type="ARBA" id="ARBA00022801"/>
    </source>
</evidence>
<evidence type="ECO:0000259" key="3">
    <source>
        <dbReference type="PROSITE" id="PS51462"/>
    </source>
</evidence>
<comment type="cofactor">
    <cofactor evidence="1">
        <name>Mg(2+)</name>
        <dbReference type="ChEBI" id="CHEBI:18420"/>
    </cofactor>
</comment>
<dbReference type="PROSITE" id="PS51462">
    <property type="entry name" value="NUDIX"/>
    <property type="match status" value="1"/>
</dbReference>
<name>A0ABQ5PXT8_9BACT</name>
<keyword evidence="2 4" id="KW-0378">Hydrolase</keyword>
<dbReference type="PANTHER" id="PTHR43046">
    <property type="entry name" value="GDP-MANNOSE MANNOSYL HYDROLASE"/>
    <property type="match status" value="1"/>
</dbReference>
<evidence type="ECO:0000313" key="4">
    <source>
        <dbReference type="EMBL" id="GLH67188.1"/>
    </source>
</evidence>
<dbReference type="Pfam" id="PF00293">
    <property type="entry name" value="NUDIX"/>
    <property type="match status" value="1"/>
</dbReference>
<feature type="domain" description="Nudix hydrolase" evidence="3">
    <location>
        <begin position="1"/>
        <end position="129"/>
    </location>
</feature>
<dbReference type="Proteomes" id="UP001165044">
    <property type="component" value="Unassembled WGS sequence"/>
</dbReference>
<reference evidence="4" key="1">
    <citation type="journal article" date="2023" name="Antonie Van Leeuwenhoek">
        <title>Mesoterricola silvestris gen. nov., sp. nov., Mesoterricola sediminis sp. nov., Geothrix oryzae sp. nov., Geothrix edaphica sp. nov., Geothrix rubra sp. nov., and Geothrix limicola sp. nov., six novel members of Acidobacteriota isolated from soils.</title>
        <authorList>
            <person name="Itoh H."/>
            <person name="Sugisawa Y."/>
            <person name="Mise K."/>
            <person name="Xu Z."/>
            <person name="Kuniyasu M."/>
            <person name="Ushijima N."/>
            <person name="Kawano K."/>
            <person name="Kobayashi E."/>
            <person name="Shiratori Y."/>
            <person name="Masuda Y."/>
            <person name="Senoo K."/>
        </authorList>
    </citation>
    <scope>NUCLEOTIDE SEQUENCE</scope>
    <source>
        <strain evidence="4">Red802</strain>
    </source>
</reference>
<dbReference type="PROSITE" id="PS00893">
    <property type="entry name" value="NUDIX_BOX"/>
    <property type="match status" value="1"/>
</dbReference>
<comment type="caution">
    <text evidence="4">The sequence shown here is derived from an EMBL/GenBank/DDBJ whole genome shotgun (WGS) entry which is preliminary data.</text>
</comment>
<protein>
    <submittedName>
        <fullName evidence="4">NUDIX hydrolase</fullName>
    </submittedName>
</protein>
<gene>
    <name evidence="4" type="ORF">GETHED_15520</name>
</gene>
<evidence type="ECO:0000256" key="1">
    <source>
        <dbReference type="ARBA" id="ARBA00001946"/>
    </source>
</evidence>
<dbReference type="InterPro" id="IPR000086">
    <property type="entry name" value="NUDIX_hydrolase_dom"/>
</dbReference>
<dbReference type="EMBL" id="BSDC01000002">
    <property type="protein sequence ID" value="GLH67188.1"/>
    <property type="molecule type" value="Genomic_DNA"/>
</dbReference>
<dbReference type="InterPro" id="IPR020084">
    <property type="entry name" value="NUDIX_hydrolase_CS"/>
</dbReference>
<dbReference type="SUPFAM" id="SSF55811">
    <property type="entry name" value="Nudix"/>
    <property type="match status" value="1"/>
</dbReference>
<accession>A0ABQ5PXT8</accession>
<dbReference type="RefSeq" id="WP_285608133.1">
    <property type="nucleotide sequence ID" value="NZ_BSDC01000002.1"/>
</dbReference>
<keyword evidence="5" id="KW-1185">Reference proteome</keyword>
<organism evidence="4 5">
    <name type="scientific">Geothrix edaphica</name>
    <dbReference type="NCBI Taxonomy" id="2927976"/>
    <lineage>
        <taxon>Bacteria</taxon>
        <taxon>Pseudomonadati</taxon>
        <taxon>Acidobacteriota</taxon>
        <taxon>Holophagae</taxon>
        <taxon>Holophagales</taxon>
        <taxon>Holophagaceae</taxon>
        <taxon>Geothrix</taxon>
    </lineage>
</organism>
<dbReference type="Gene3D" id="3.90.79.10">
    <property type="entry name" value="Nucleoside Triphosphate Pyrophosphohydrolase"/>
    <property type="match status" value="1"/>
</dbReference>
<dbReference type="InterPro" id="IPR015797">
    <property type="entry name" value="NUDIX_hydrolase-like_dom_sf"/>
</dbReference>
<sequence>MWALTVAAVIERNGRFLFVEETDGSPERVLNQPAGHVEPGEGLLDAVRREVREETGLAFTPEAVVGIYQLRARNGRDYCRICFRGSVPEGAEAVPEDPQILGCRWLSREELAAAPLRSGLVLRCVDDARAGAAHPLALVEGVRQER</sequence>
<evidence type="ECO:0000313" key="5">
    <source>
        <dbReference type="Proteomes" id="UP001165044"/>
    </source>
</evidence>